<dbReference type="EMBL" id="JPVN01000008">
    <property type="protein sequence ID" value="KGR79023.1"/>
    <property type="molecule type" value="Genomic_DNA"/>
</dbReference>
<feature type="transmembrane region" description="Helical" evidence="1">
    <location>
        <begin position="45"/>
        <end position="64"/>
    </location>
</feature>
<keyword evidence="1" id="KW-0812">Transmembrane</keyword>
<protein>
    <submittedName>
        <fullName evidence="2">Uncharacterized protein</fullName>
    </submittedName>
</protein>
<evidence type="ECO:0000313" key="3">
    <source>
        <dbReference type="Proteomes" id="UP000030416"/>
    </source>
</evidence>
<name>A0A0A3I8F0_9BACL</name>
<comment type="caution">
    <text evidence="2">The sequence shown here is derived from an EMBL/GenBank/DDBJ whole genome shotgun (WGS) entry which is preliminary data.</text>
</comment>
<dbReference type="Proteomes" id="UP000030416">
    <property type="component" value="Unassembled WGS sequence"/>
</dbReference>
<feature type="transmembrane region" description="Helical" evidence="1">
    <location>
        <begin position="7"/>
        <end position="25"/>
    </location>
</feature>
<organism evidence="2 3">
    <name type="scientific">Ureibacillus manganicus DSM 26584</name>
    <dbReference type="NCBI Taxonomy" id="1384049"/>
    <lineage>
        <taxon>Bacteria</taxon>
        <taxon>Bacillati</taxon>
        <taxon>Bacillota</taxon>
        <taxon>Bacilli</taxon>
        <taxon>Bacillales</taxon>
        <taxon>Caryophanaceae</taxon>
        <taxon>Ureibacillus</taxon>
    </lineage>
</organism>
<feature type="transmembrane region" description="Helical" evidence="1">
    <location>
        <begin position="104"/>
        <end position="128"/>
    </location>
</feature>
<dbReference type="AlphaFoldDB" id="A0A0A3I8F0"/>
<feature type="transmembrane region" description="Helical" evidence="1">
    <location>
        <begin position="71"/>
        <end position="92"/>
    </location>
</feature>
<accession>A0A0A3I8F0</accession>
<reference evidence="2 3" key="1">
    <citation type="submission" date="2014-02" db="EMBL/GenBank/DDBJ databases">
        <title>Draft genome sequence of Lysinibacillus manganicus DSM 26584T.</title>
        <authorList>
            <person name="Zhang F."/>
            <person name="Wang G."/>
            <person name="Zhang L."/>
        </authorList>
    </citation>
    <scope>NUCLEOTIDE SEQUENCE [LARGE SCALE GENOMIC DNA]</scope>
    <source>
        <strain evidence="2 3">DSM 26584</strain>
    </source>
</reference>
<dbReference type="RefSeq" id="WP_036185181.1">
    <property type="nucleotide sequence ID" value="NZ_AVDA01000008.1"/>
</dbReference>
<gene>
    <name evidence="2" type="ORF">CD29_08405</name>
</gene>
<proteinExistence type="predicted"/>
<keyword evidence="1" id="KW-1133">Transmembrane helix</keyword>
<keyword evidence="1" id="KW-0472">Membrane</keyword>
<dbReference type="eggNOG" id="ENOG50338NQ">
    <property type="taxonomic scope" value="Bacteria"/>
</dbReference>
<sequence>MKKLLPYLWKLAWVVGLFLLIIIGFDIEKQIQSYSASTFNIAPNIWGFFIIHFIWGIYLSLILIKKWTFQINLPLLICVFLPCVLFSLILPISAITSMHFPFGVWFLNVIPSGVIEIVAGLTFMLSIFNNIKSESN</sequence>
<dbReference type="STRING" id="1384049.CD29_08405"/>
<keyword evidence="3" id="KW-1185">Reference proteome</keyword>
<dbReference type="OrthoDB" id="2455358at2"/>
<evidence type="ECO:0000256" key="1">
    <source>
        <dbReference type="SAM" id="Phobius"/>
    </source>
</evidence>
<evidence type="ECO:0000313" key="2">
    <source>
        <dbReference type="EMBL" id="KGR79023.1"/>
    </source>
</evidence>